<feature type="domain" description="CUB" evidence="5">
    <location>
        <begin position="185"/>
        <end position="314"/>
    </location>
</feature>
<keyword evidence="4" id="KW-1133">Transmembrane helix</keyword>
<evidence type="ECO:0000256" key="4">
    <source>
        <dbReference type="SAM" id="Phobius"/>
    </source>
</evidence>
<organism evidence="6 7">
    <name type="scientific">Oedothorax gibbosus</name>
    <dbReference type="NCBI Taxonomy" id="931172"/>
    <lineage>
        <taxon>Eukaryota</taxon>
        <taxon>Metazoa</taxon>
        <taxon>Ecdysozoa</taxon>
        <taxon>Arthropoda</taxon>
        <taxon>Chelicerata</taxon>
        <taxon>Arachnida</taxon>
        <taxon>Araneae</taxon>
        <taxon>Araneomorphae</taxon>
        <taxon>Entelegynae</taxon>
        <taxon>Araneoidea</taxon>
        <taxon>Linyphiidae</taxon>
        <taxon>Erigoninae</taxon>
        <taxon>Oedothorax</taxon>
    </lineage>
</organism>
<dbReference type="Pfam" id="PF00431">
    <property type="entry name" value="CUB"/>
    <property type="match status" value="2"/>
</dbReference>
<feature type="transmembrane region" description="Helical" evidence="4">
    <location>
        <begin position="376"/>
        <end position="398"/>
    </location>
</feature>
<keyword evidence="1" id="KW-0677">Repeat</keyword>
<keyword evidence="4" id="KW-0812">Transmembrane</keyword>
<feature type="domain" description="CUB" evidence="5">
    <location>
        <begin position="50"/>
        <end position="168"/>
    </location>
</feature>
<protein>
    <recommendedName>
        <fullName evidence="5">CUB domain-containing protein</fullName>
    </recommendedName>
</protein>
<evidence type="ECO:0000256" key="1">
    <source>
        <dbReference type="ARBA" id="ARBA00022737"/>
    </source>
</evidence>
<comment type="caution">
    <text evidence="3">Lacks conserved residue(s) required for the propagation of feature annotation.</text>
</comment>
<gene>
    <name evidence="6" type="ORF">JTE90_008324</name>
</gene>
<dbReference type="PROSITE" id="PS01180">
    <property type="entry name" value="CUB"/>
    <property type="match status" value="2"/>
</dbReference>
<sequence>MSFVPFYPEQYPIQHRLFRPRNMIQMLVSERRLIQYPVLMLIYSETLARCLFQFDSKLGKEGNFSSPFYPNNYRENTECIYNFIGHDFETLKLTFYFFELEPPYFKGCLTDYVDISTITASNVKELVGRYCGNKIDTPLLSMHPKAEIIFRSNHIVHHKGFYGAYEFKDEKSIPPPSSSLDVEGCGGTEEGVGGVITSPGYPHSFPKDVECVWLIRVESHKHIYVRILELQLYGSIANCGDAELSIYDGYSSFTFNPEIMKKYCGDLKYYKNVEERTQMSKRNRLLIRFKTKVTSEQKGNTNKVIGFKLVWTAVGFKFPGKCEQHVCRTSHYCLNTESTICDVMPHYCIDKSLVCDGLPNCSEDDDSDEEKCHLPLVAGCGGVILLCMIGACTVFYIYRGKKQRQEREALAMQLRQLEHSPVSIARAPAYYAASDCSIHGHLAELSDDSFESNYKAYPPYPTVV</sequence>
<dbReference type="InterPro" id="IPR035914">
    <property type="entry name" value="Sperma_CUB_dom_sf"/>
</dbReference>
<proteinExistence type="predicted"/>
<evidence type="ECO:0000313" key="6">
    <source>
        <dbReference type="EMBL" id="KAG8176884.1"/>
    </source>
</evidence>
<evidence type="ECO:0000256" key="2">
    <source>
        <dbReference type="ARBA" id="ARBA00023157"/>
    </source>
</evidence>
<dbReference type="PANTHER" id="PTHR24251">
    <property type="entry name" value="OVOCHYMASE-RELATED"/>
    <property type="match status" value="1"/>
</dbReference>
<dbReference type="AlphaFoldDB" id="A0AAV6TYV8"/>
<keyword evidence="4" id="KW-0472">Membrane</keyword>
<name>A0AAV6TYV8_9ARAC</name>
<evidence type="ECO:0000313" key="7">
    <source>
        <dbReference type="Proteomes" id="UP000827092"/>
    </source>
</evidence>
<dbReference type="CDD" id="cd00041">
    <property type="entry name" value="CUB"/>
    <property type="match status" value="2"/>
</dbReference>
<keyword evidence="2" id="KW-1015">Disulfide bond</keyword>
<dbReference type="SUPFAM" id="SSF49854">
    <property type="entry name" value="Spermadhesin, CUB domain"/>
    <property type="match status" value="2"/>
</dbReference>
<reference evidence="6 7" key="1">
    <citation type="journal article" date="2022" name="Nat. Ecol. Evol.">
        <title>A masculinizing supergene underlies an exaggerated male reproductive morph in a spider.</title>
        <authorList>
            <person name="Hendrickx F."/>
            <person name="De Corte Z."/>
            <person name="Sonet G."/>
            <person name="Van Belleghem S.M."/>
            <person name="Kostlbacher S."/>
            <person name="Vangestel C."/>
        </authorList>
    </citation>
    <scope>NUCLEOTIDE SEQUENCE [LARGE SCALE GENOMIC DNA]</scope>
    <source>
        <strain evidence="6">W744_W776</strain>
    </source>
</reference>
<dbReference type="InterPro" id="IPR000859">
    <property type="entry name" value="CUB_dom"/>
</dbReference>
<evidence type="ECO:0000256" key="3">
    <source>
        <dbReference type="PROSITE-ProRule" id="PRU00059"/>
    </source>
</evidence>
<evidence type="ECO:0000259" key="5">
    <source>
        <dbReference type="PROSITE" id="PS01180"/>
    </source>
</evidence>
<accession>A0AAV6TYV8</accession>
<dbReference type="CDD" id="cd00112">
    <property type="entry name" value="LDLa"/>
    <property type="match status" value="1"/>
</dbReference>
<dbReference type="InterPro" id="IPR002172">
    <property type="entry name" value="LDrepeatLR_classA_rpt"/>
</dbReference>
<dbReference type="EMBL" id="JAFNEN010000844">
    <property type="protein sequence ID" value="KAG8176884.1"/>
    <property type="molecule type" value="Genomic_DNA"/>
</dbReference>
<comment type="caution">
    <text evidence="6">The sequence shown here is derived from an EMBL/GenBank/DDBJ whole genome shotgun (WGS) entry which is preliminary data.</text>
</comment>
<dbReference type="SMART" id="SM00042">
    <property type="entry name" value="CUB"/>
    <property type="match status" value="2"/>
</dbReference>
<dbReference type="Proteomes" id="UP000827092">
    <property type="component" value="Unassembled WGS sequence"/>
</dbReference>
<dbReference type="Gene3D" id="2.60.120.290">
    <property type="entry name" value="Spermadhesin, CUB domain"/>
    <property type="match status" value="2"/>
</dbReference>
<keyword evidence="7" id="KW-1185">Reference proteome</keyword>